<dbReference type="InterPro" id="IPR011993">
    <property type="entry name" value="PH-like_dom_sf"/>
</dbReference>
<evidence type="ECO:0000313" key="4">
    <source>
        <dbReference type="Proteomes" id="UP000179807"/>
    </source>
</evidence>
<comment type="caution">
    <text evidence="3">The sequence shown here is derived from an EMBL/GenBank/DDBJ whole genome shotgun (WGS) entry which is preliminary data.</text>
</comment>
<dbReference type="PROSITE" id="PS50229">
    <property type="entry name" value="WH1"/>
    <property type="match status" value="1"/>
</dbReference>
<evidence type="ECO:0000259" key="2">
    <source>
        <dbReference type="PROSITE" id="PS50229"/>
    </source>
</evidence>
<dbReference type="EMBL" id="MLAK01000111">
    <property type="protein sequence ID" value="OHT16464.1"/>
    <property type="molecule type" value="Genomic_DNA"/>
</dbReference>
<dbReference type="RefSeq" id="XP_068369600.1">
    <property type="nucleotide sequence ID" value="XM_068490874.1"/>
</dbReference>
<gene>
    <name evidence="3" type="ORF">TRFO_02736</name>
</gene>
<evidence type="ECO:0000256" key="1">
    <source>
        <dbReference type="SAM" id="MobiDB-lite"/>
    </source>
</evidence>
<sequence length="381" mass="42311">MASQYISSETASRLHSMYPQYSTSISACGQVMFAYPDPNNWTPQGEGYFDLCSDNEQNIFINVYSSSDLSLIFQRKLEKDFSRDYEKLSDNFYTFPNNSEDSDDEYRVGLSFVSAEEAVEFANRVNLLRPKKKRFFSKLKDSSVRASISKPVISDSEKDDSQYLTKQLEIHGFTMEDVKNGKVDPNTLKEIFETVNNATGSTTTSSAPSGPSRAKSIFIHSSDVNKEHKPQKTPIMRSSTAIPASTNSSHPIFGTSKLNENSNLNENPSKPKEPVINSLKNPSFRLITQTGDYNIPPPPAVKPPPPSYPPPANARKIPKINLQSPAFAGPVATPVVLEQPNSLPLPHLRKISDQSQPSAPLDHLAELQQVLAKRNARKNSE</sequence>
<dbReference type="GeneID" id="94825578"/>
<evidence type="ECO:0000313" key="3">
    <source>
        <dbReference type="EMBL" id="OHT16464.1"/>
    </source>
</evidence>
<protein>
    <recommendedName>
        <fullName evidence="2">WH1 domain-containing protein</fullName>
    </recommendedName>
</protein>
<reference evidence="3" key="1">
    <citation type="submission" date="2016-10" db="EMBL/GenBank/DDBJ databases">
        <authorList>
            <person name="Benchimol M."/>
            <person name="Almeida L.G."/>
            <person name="Vasconcelos A.T."/>
            <person name="Perreira-Neves A."/>
            <person name="Rosa I.A."/>
            <person name="Tasca T."/>
            <person name="Bogo M.R."/>
            <person name="de Souza W."/>
        </authorList>
    </citation>
    <scope>NUCLEOTIDE SEQUENCE [LARGE SCALE GENOMIC DNA]</scope>
    <source>
        <strain evidence="3">K</strain>
    </source>
</reference>
<dbReference type="SUPFAM" id="SSF50729">
    <property type="entry name" value="PH domain-like"/>
    <property type="match status" value="1"/>
</dbReference>
<dbReference type="Proteomes" id="UP000179807">
    <property type="component" value="Unassembled WGS sequence"/>
</dbReference>
<name>A0A1J4L012_9EUKA</name>
<dbReference type="Pfam" id="PF00568">
    <property type="entry name" value="WH1"/>
    <property type="match status" value="1"/>
</dbReference>
<feature type="compositionally biased region" description="Low complexity" evidence="1">
    <location>
        <begin position="256"/>
        <end position="268"/>
    </location>
</feature>
<proteinExistence type="predicted"/>
<feature type="region of interest" description="Disordered" evidence="1">
    <location>
        <begin position="198"/>
        <end position="316"/>
    </location>
</feature>
<feature type="compositionally biased region" description="Low complexity" evidence="1">
    <location>
        <begin position="198"/>
        <end position="212"/>
    </location>
</feature>
<dbReference type="VEuPathDB" id="TrichDB:TRFO_02736"/>
<dbReference type="Gene3D" id="2.30.29.30">
    <property type="entry name" value="Pleckstrin-homology domain (PH domain)/Phosphotyrosine-binding domain (PTB)"/>
    <property type="match status" value="1"/>
</dbReference>
<dbReference type="AlphaFoldDB" id="A0A1J4L012"/>
<dbReference type="InterPro" id="IPR000697">
    <property type="entry name" value="WH1/EVH1_dom"/>
</dbReference>
<accession>A0A1J4L012</accession>
<feature type="compositionally biased region" description="Pro residues" evidence="1">
    <location>
        <begin position="295"/>
        <end position="312"/>
    </location>
</feature>
<organism evidence="3 4">
    <name type="scientific">Tritrichomonas foetus</name>
    <dbReference type="NCBI Taxonomy" id="1144522"/>
    <lineage>
        <taxon>Eukaryota</taxon>
        <taxon>Metamonada</taxon>
        <taxon>Parabasalia</taxon>
        <taxon>Tritrichomonadida</taxon>
        <taxon>Tritrichomonadidae</taxon>
        <taxon>Tritrichomonas</taxon>
    </lineage>
</organism>
<feature type="domain" description="WH1" evidence="2">
    <location>
        <begin position="16"/>
        <end position="132"/>
    </location>
</feature>
<feature type="compositionally biased region" description="Polar residues" evidence="1">
    <location>
        <begin position="278"/>
        <end position="292"/>
    </location>
</feature>
<feature type="compositionally biased region" description="Polar residues" evidence="1">
    <location>
        <begin position="236"/>
        <end position="250"/>
    </location>
</feature>
<keyword evidence="4" id="KW-1185">Reference proteome</keyword>
<dbReference type="SMART" id="SM00461">
    <property type="entry name" value="WH1"/>
    <property type="match status" value="1"/>
</dbReference>